<keyword evidence="1" id="KW-1133">Transmembrane helix</keyword>
<organism evidence="2 3">
    <name type="scientific">Haloferax profundi</name>
    <dbReference type="NCBI Taxonomy" id="1544718"/>
    <lineage>
        <taxon>Archaea</taxon>
        <taxon>Methanobacteriati</taxon>
        <taxon>Methanobacteriota</taxon>
        <taxon>Stenosarchaea group</taxon>
        <taxon>Halobacteria</taxon>
        <taxon>Halobacteriales</taxon>
        <taxon>Haloferacaceae</taxon>
        <taxon>Haloferax</taxon>
    </lineage>
</organism>
<dbReference type="RefSeq" id="WP_058571131.1">
    <property type="nucleotide sequence ID" value="NZ_LOPV01000070.1"/>
</dbReference>
<sequence length="182" mass="19660">MMATTHAAVGLTLAVPLVWVAPELAGAAAIGALLGGVFPDVDLFVGTHRKSLHFPVYYTVVAGLFGLVVVADPTPLGAALAFFFLSAGLHSISDWFGAGDELRPWDRTSDRAVYVHPAKRWLRPRYLVRYDGAPEDLALTLLFALPGLLVFDGGIRVSVAFGVAIALFYTGFRKRMPDWFGI</sequence>
<feature type="transmembrane region" description="Helical" evidence="1">
    <location>
        <begin position="137"/>
        <end position="169"/>
    </location>
</feature>
<dbReference type="Proteomes" id="UP000053157">
    <property type="component" value="Unassembled WGS sequence"/>
</dbReference>
<accession>A0A0W1SVP8</accession>
<reference evidence="2 3" key="1">
    <citation type="submission" date="2015-12" db="EMBL/GenBank/DDBJ databases">
        <title>Haloferax profundi sp. nov. isolated from the Discovery deep brine-seawater interface in the Red Sea.</title>
        <authorList>
            <person name="Zhang G."/>
            <person name="Stingl U."/>
            <person name="Rashid M."/>
        </authorList>
    </citation>
    <scope>NUCLEOTIDE SEQUENCE [LARGE SCALE GENOMIC DNA]</scope>
    <source>
        <strain evidence="2 3">SB29</strain>
    </source>
</reference>
<proteinExistence type="predicted"/>
<evidence type="ECO:0000313" key="2">
    <source>
        <dbReference type="EMBL" id="KTG30279.1"/>
    </source>
</evidence>
<keyword evidence="3" id="KW-1185">Reference proteome</keyword>
<keyword evidence="1" id="KW-0472">Membrane</keyword>
<evidence type="ECO:0008006" key="4">
    <source>
        <dbReference type="Google" id="ProtNLM"/>
    </source>
</evidence>
<dbReference type="OrthoDB" id="204671at2157"/>
<feature type="transmembrane region" description="Helical" evidence="1">
    <location>
        <begin position="78"/>
        <end position="98"/>
    </location>
</feature>
<keyword evidence="1" id="KW-0812">Transmembrane</keyword>
<protein>
    <recommendedName>
        <fullName evidence="4">Metal-dependent hydrolase</fullName>
    </recommendedName>
</protein>
<evidence type="ECO:0000313" key="3">
    <source>
        <dbReference type="Proteomes" id="UP000053157"/>
    </source>
</evidence>
<gene>
    <name evidence="2" type="ORF">AUR66_08540</name>
</gene>
<comment type="caution">
    <text evidence="2">The sequence shown here is derived from an EMBL/GenBank/DDBJ whole genome shotgun (WGS) entry which is preliminary data.</text>
</comment>
<feature type="transmembrane region" description="Helical" evidence="1">
    <location>
        <begin position="51"/>
        <end position="71"/>
    </location>
</feature>
<dbReference type="EMBL" id="LOPV01000070">
    <property type="protein sequence ID" value="KTG30279.1"/>
    <property type="molecule type" value="Genomic_DNA"/>
</dbReference>
<dbReference type="AlphaFoldDB" id="A0A0W1SVP8"/>
<evidence type="ECO:0000256" key="1">
    <source>
        <dbReference type="SAM" id="Phobius"/>
    </source>
</evidence>
<name>A0A0W1SVP8_9EURY</name>